<reference evidence="2 3" key="1">
    <citation type="submission" date="2019-08" db="EMBL/GenBank/DDBJ databases">
        <title>In-depth cultivation of the pig gut microbiome towards novel bacterial diversity and tailored functional studies.</title>
        <authorList>
            <person name="Wylensek D."/>
            <person name="Hitch T.C.A."/>
            <person name="Clavel T."/>
        </authorList>
    </citation>
    <scope>NUCLEOTIDE SEQUENCE [LARGE SCALE GENOMIC DNA]</scope>
    <source>
        <strain evidence="2 3">BBE-744-WT-12</strain>
    </source>
</reference>
<organism evidence="2 3">
    <name type="scientific">Victivallis lenta</name>
    <dbReference type="NCBI Taxonomy" id="2606640"/>
    <lineage>
        <taxon>Bacteria</taxon>
        <taxon>Pseudomonadati</taxon>
        <taxon>Lentisphaerota</taxon>
        <taxon>Lentisphaeria</taxon>
        <taxon>Victivallales</taxon>
        <taxon>Victivallaceae</taxon>
        <taxon>Victivallis</taxon>
    </lineage>
</organism>
<keyword evidence="1" id="KW-1133">Transmembrane helix</keyword>
<evidence type="ECO:0000256" key="1">
    <source>
        <dbReference type="SAM" id="Phobius"/>
    </source>
</evidence>
<name>A0A844G6Z1_9BACT</name>
<keyword evidence="3" id="KW-1185">Reference proteome</keyword>
<dbReference type="RefSeq" id="WP_106051867.1">
    <property type="nucleotide sequence ID" value="NZ_VUNS01000015.1"/>
</dbReference>
<dbReference type="EMBL" id="VUNS01000015">
    <property type="protein sequence ID" value="MST98079.1"/>
    <property type="molecule type" value="Genomic_DNA"/>
</dbReference>
<sequence>MTVIPFTLAAAAAADTPLETVFKVIIAAAPAVIGVTAGVFAGFLLTCYLKKKNAEKKKRKKY</sequence>
<gene>
    <name evidence="2" type="ORF">FYJ85_13630</name>
</gene>
<dbReference type="AlphaFoldDB" id="A0A844G6Z1"/>
<keyword evidence="1" id="KW-0472">Membrane</keyword>
<comment type="caution">
    <text evidence="2">The sequence shown here is derived from an EMBL/GenBank/DDBJ whole genome shotgun (WGS) entry which is preliminary data.</text>
</comment>
<feature type="transmembrane region" description="Helical" evidence="1">
    <location>
        <begin position="24"/>
        <end position="49"/>
    </location>
</feature>
<evidence type="ECO:0000313" key="2">
    <source>
        <dbReference type="EMBL" id="MST98079.1"/>
    </source>
</evidence>
<accession>A0A844G6Z1</accession>
<protein>
    <submittedName>
        <fullName evidence="2">Uncharacterized protein</fullName>
    </submittedName>
</protein>
<dbReference type="Proteomes" id="UP000435649">
    <property type="component" value="Unassembled WGS sequence"/>
</dbReference>
<evidence type="ECO:0000313" key="3">
    <source>
        <dbReference type="Proteomes" id="UP000435649"/>
    </source>
</evidence>
<proteinExistence type="predicted"/>
<keyword evidence="1" id="KW-0812">Transmembrane</keyword>